<evidence type="ECO:0000256" key="1">
    <source>
        <dbReference type="ARBA" id="ARBA00004479"/>
    </source>
</evidence>
<dbReference type="Proteomes" id="UP000737018">
    <property type="component" value="Unassembled WGS sequence"/>
</dbReference>
<name>A0A8J4Q9S5_9ROSI</name>
<evidence type="ECO:0000256" key="2">
    <source>
        <dbReference type="ARBA" id="ARBA00022614"/>
    </source>
</evidence>
<dbReference type="PANTHER" id="PTHR48006:SF66">
    <property type="entry name" value="PROTEIN KINASE DOMAIN-CONTAINING PROTEIN"/>
    <property type="match status" value="1"/>
</dbReference>
<dbReference type="InterPro" id="IPR001611">
    <property type="entry name" value="Leu-rich_rpt"/>
</dbReference>
<dbReference type="GO" id="GO:0016020">
    <property type="term" value="C:membrane"/>
    <property type="evidence" value="ECO:0007669"/>
    <property type="project" value="UniProtKB-SubCell"/>
</dbReference>
<evidence type="ECO:0000256" key="5">
    <source>
        <dbReference type="ARBA" id="ARBA00023136"/>
    </source>
</evidence>
<evidence type="ECO:0000256" key="6">
    <source>
        <dbReference type="ARBA" id="ARBA00023180"/>
    </source>
</evidence>
<protein>
    <submittedName>
        <fullName evidence="7">Uncharacterized protein</fullName>
    </submittedName>
</protein>
<keyword evidence="2" id="KW-0433">Leucine-rich repeat</keyword>
<dbReference type="PROSITE" id="PS51450">
    <property type="entry name" value="LRR"/>
    <property type="match status" value="1"/>
</dbReference>
<accession>A0A8J4Q9S5</accession>
<organism evidence="7 8">
    <name type="scientific">Castanea mollissima</name>
    <name type="common">Chinese chestnut</name>
    <dbReference type="NCBI Taxonomy" id="60419"/>
    <lineage>
        <taxon>Eukaryota</taxon>
        <taxon>Viridiplantae</taxon>
        <taxon>Streptophyta</taxon>
        <taxon>Embryophyta</taxon>
        <taxon>Tracheophyta</taxon>
        <taxon>Spermatophyta</taxon>
        <taxon>Magnoliopsida</taxon>
        <taxon>eudicotyledons</taxon>
        <taxon>Gunneridae</taxon>
        <taxon>Pentapetalae</taxon>
        <taxon>rosids</taxon>
        <taxon>fabids</taxon>
        <taxon>Fagales</taxon>
        <taxon>Fagaceae</taxon>
        <taxon>Castanea</taxon>
    </lineage>
</organism>
<dbReference type="InterPro" id="IPR051824">
    <property type="entry name" value="LRR_Rcpt-Like_S/T_Kinase"/>
</dbReference>
<dbReference type="PRINTS" id="PR00019">
    <property type="entry name" value="LEURICHRPT"/>
</dbReference>
<gene>
    <name evidence="7" type="ORF">CMV_027397</name>
</gene>
<dbReference type="PANTHER" id="PTHR48006">
    <property type="entry name" value="LEUCINE-RICH REPEAT-CONTAINING PROTEIN DDB_G0281931-RELATED"/>
    <property type="match status" value="1"/>
</dbReference>
<dbReference type="SUPFAM" id="SSF52058">
    <property type="entry name" value="L domain-like"/>
    <property type="match status" value="1"/>
</dbReference>
<evidence type="ECO:0000313" key="8">
    <source>
        <dbReference type="Proteomes" id="UP000737018"/>
    </source>
</evidence>
<dbReference type="Pfam" id="PF00560">
    <property type="entry name" value="LRR_1"/>
    <property type="match status" value="2"/>
</dbReference>
<keyword evidence="6" id="KW-0325">Glycoprotein</keyword>
<keyword evidence="8" id="KW-1185">Reference proteome</keyword>
<proteinExistence type="predicted"/>
<reference evidence="7" key="1">
    <citation type="submission" date="2020-03" db="EMBL/GenBank/DDBJ databases">
        <title>Castanea mollissima Vanexum genome sequencing.</title>
        <authorList>
            <person name="Staton M."/>
        </authorList>
    </citation>
    <scope>NUCLEOTIDE SEQUENCE</scope>
    <source>
        <tissue evidence="7">Leaf</tissue>
    </source>
</reference>
<dbReference type="OrthoDB" id="1909482at2759"/>
<evidence type="ECO:0000256" key="3">
    <source>
        <dbReference type="ARBA" id="ARBA00022729"/>
    </source>
</evidence>
<dbReference type="EMBL" id="JRKL02009477">
    <property type="protein sequence ID" value="KAF3946325.1"/>
    <property type="molecule type" value="Genomic_DNA"/>
</dbReference>
<keyword evidence="4" id="KW-0677">Repeat</keyword>
<evidence type="ECO:0000256" key="4">
    <source>
        <dbReference type="ARBA" id="ARBA00022737"/>
    </source>
</evidence>
<sequence>MRLLLQTPRWARQGMVPPALGKLVNLENLTLSANNLSGELPVTLTKLTKLKELISSNNFTGRMPDFFQSWKQLEKLDIQAKGFEGPIPSSISILINLTELRISDLVGGGSKFPNLGSSTRMIRLMLKSCNIFGPIPTSILNLIQLQTLDLSFNRLDGIVPDFGGLSELKYLFLTSDLLTGPLIPEGIKGKDNTHQIDLSYNNFL</sequence>
<comment type="subcellular location">
    <subcellularLocation>
        <location evidence="1">Membrane</location>
        <topology evidence="1">Single-pass type I membrane protein</topology>
    </subcellularLocation>
</comment>
<dbReference type="AlphaFoldDB" id="A0A8J4Q9S5"/>
<evidence type="ECO:0000313" key="7">
    <source>
        <dbReference type="EMBL" id="KAF3946325.1"/>
    </source>
</evidence>
<dbReference type="Gene3D" id="3.80.10.10">
    <property type="entry name" value="Ribonuclease Inhibitor"/>
    <property type="match status" value="2"/>
</dbReference>
<dbReference type="InterPro" id="IPR032675">
    <property type="entry name" value="LRR_dom_sf"/>
</dbReference>
<keyword evidence="5" id="KW-0472">Membrane</keyword>
<comment type="caution">
    <text evidence="7">The sequence shown here is derived from an EMBL/GenBank/DDBJ whole genome shotgun (WGS) entry which is preliminary data.</text>
</comment>
<dbReference type="FunFam" id="3.80.10.10:FF:000041">
    <property type="entry name" value="LRR receptor-like serine/threonine-protein kinase ERECTA"/>
    <property type="match status" value="1"/>
</dbReference>
<keyword evidence="3" id="KW-0732">Signal</keyword>